<evidence type="ECO:0000313" key="3">
    <source>
        <dbReference type="Proteomes" id="UP000623129"/>
    </source>
</evidence>
<protein>
    <recommendedName>
        <fullName evidence="1">KIB1-4 beta-propeller domain-containing protein</fullName>
    </recommendedName>
</protein>
<keyword evidence="3" id="KW-1185">Reference proteome</keyword>
<dbReference type="Proteomes" id="UP000623129">
    <property type="component" value="Unassembled WGS sequence"/>
</dbReference>
<dbReference type="InterPro" id="IPR005174">
    <property type="entry name" value="KIB1-4_b-propeller"/>
</dbReference>
<dbReference type="PANTHER" id="PTHR44259">
    <property type="entry name" value="OS07G0183000 PROTEIN-RELATED"/>
    <property type="match status" value="1"/>
</dbReference>
<comment type="caution">
    <text evidence="2">The sequence shown here is derived from an EMBL/GenBank/DDBJ whole genome shotgun (WGS) entry which is preliminary data.</text>
</comment>
<dbReference type="AlphaFoldDB" id="A0A833VQV0"/>
<organism evidence="2 3">
    <name type="scientific">Carex littledalei</name>
    <dbReference type="NCBI Taxonomy" id="544730"/>
    <lineage>
        <taxon>Eukaryota</taxon>
        <taxon>Viridiplantae</taxon>
        <taxon>Streptophyta</taxon>
        <taxon>Embryophyta</taxon>
        <taxon>Tracheophyta</taxon>
        <taxon>Spermatophyta</taxon>
        <taxon>Magnoliopsida</taxon>
        <taxon>Liliopsida</taxon>
        <taxon>Poales</taxon>
        <taxon>Cyperaceae</taxon>
        <taxon>Cyperoideae</taxon>
        <taxon>Cariceae</taxon>
        <taxon>Carex</taxon>
        <taxon>Carex subgen. Euthyceras</taxon>
    </lineage>
</organism>
<accession>A0A833VQV0</accession>
<dbReference type="EMBL" id="SWLB01000012">
    <property type="protein sequence ID" value="KAF3331394.1"/>
    <property type="molecule type" value="Genomic_DNA"/>
</dbReference>
<evidence type="ECO:0000313" key="2">
    <source>
        <dbReference type="EMBL" id="KAF3331394.1"/>
    </source>
</evidence>
<dbReference type="OrthoDB" id="595067at2759"/>
<dbReference type="InterPro" id="IPR036047">
    <property type="entry name" value="F-box-like_dom_sf"/>
</dbReference>
<name>A0A833VQV0_9POAL</name>
<reference evidence="2" key="1">
    <citation type="submission" date="2020-01" db="EMBL/GenBank/DDBJ databases">
        <title>Genome sequence of Kobresia littledalei, the first chromosome-level genome in the family Cyperaceae.</title>
        <authorList>
            <person name="Qu G."/>
        </authorList>
    </citation>
    <scope>NUCLEOTIDE SEQUENCE</scope>
    <source>
        <strain evidence="2">C.B.Clarke</strain>
        <tissue evidence="2">Leaf</tissue>
    </source>
</reference>
<evidence type="ECO:0000259" key="1">
    <source>
        <dbReference type="Pfam" id="PF03478"/>
    </source>
</evidence>
<sequence length="360" mass="41953">MDGSLKEEQILMSSERDWTDLPPNLIHLISQKLPDLRYFIRCGAVCKRWFSSILLSDPPPQQLPWLIEYDEQFPRASPLKEELPFYSFVTGETGSIPIQESHRGKVYHRTGHSYLLVIDGEVISLFNPLTNEEISLPQLPSRFDFIWPVFGGADPSRNWPWHISLVCDVGRSRYLTYYLDRMRWQCFDTVLHKTCNWDGMLFTTEDHGTSTLVFDAASRKELYTIPPLNEETFGFITSYFVESCGELLRVSLDYNLTRNIETYIFLIYKLNFEGGKGQPHWVKVSNIRDQIIFLDHLTGFAVRATAGLKGNCIYFFIEEHCRSDRFYNDSTLWRYDIATGTCEPVPCPFNRCSWFVPNLR</sequence>
<dbReference type="SUPFAM" id="SSF81383">
    <property type="entry name" value="F-box domain"/>
    <property type="match status" value="1"/>
</dbReference>
<dbReference type="Pfam" id="PF03478">
    <property type="entry name" value="Beta-prop_KIB1-4"/>
    <property type="match status" value="1"/>
</dbReference>
<feature type="domain" description="KIB1-4 beta-propeller" evidence="1">
    <location>
        <begin position="85"/>
        <end position="319"/>
    </location>
</feature>
<proteinExistence type="predicted"/>
<dbReference type="InterPro" id="IPR050942">
    <property type="entry name" value="F-box_BR-signaling"/>
</dbReference>
<gene>
    <name evidence="2" type="ORF">FCM35_KLT02800</name>
</gene>
<dbReference type="Gene3D" id="1.20.1280.50">
    <property type="match status" value="1"/>
</dbReference>